<evidence type="ECO:0000313" key="4">
    <source>
        <dbReference type="Proteomes" id="UP000003181"/>
    </source>
</evidence>
<comment type="caution">
    <text evidence="3">The sequence shown here is derived from an EMBL/GenBank/DDBJ whole genome shotgun (WGS) entry which is preliminary data.</text>
</comment>
<dbReference type="AlphaFoldDB" id="I5D510"/>
<dbReference type="EMBL" id="AJPR01000013">
    <property type="protein sequence ID" value="EIN14769.1"/>
    <property type="molecule type" value="Genomic_DNA"/>
</dbReference>
<dbReference type="Proteomes" id="UP000003181">
    <property type="component" value="Unassembled WGS sequence"/>
</dbReference>
<gene>
    <name evidence="3" type="ORF">MAGb_8030</name>
</gene>
<evidence type="ECO:0008006" key="5">
    <source>
        <dbReference type="Google" id="ProtNLM"/>
    </source>
</evidence>
<dbReference type="Pfam" id="PF20275">
    <property type="entry name" value="CTD10"/>
    <property type="match status" value="1"/>
</dbReference>
<reference evidence="3 4" key="1">
    <citation type="journal article" date="2012" name="Appl. Environ. Microbiol.">
        <title>Emergence of Atypical Mycoplasma agalactiae Strains Harboring a New Prophage and Associated with an Alpine Wild Ungulate Mortality Episode.</title>
        <authorList>
            <person name="Tardy F."/>
            <person name="Baranowski E."/>
            <person name="Nouvel L.X."/>
            <person name="Mick V."/>
            <person name="Manso-Silvan L."/>
            <person name="Thiaucourt F."/>
            <person name="Thebault P."/>
            <person name="Breton M."/>
            <person name="Sirand-Pugnet P."/>
            <person name="Blanchard A."/>
            <person name="Garnier A."/>
            <person name="Gibert P."/>
            <person name="Game Y."/>
            <person name="Poumarat F."/>
            <person name="Citti C."/>
        </authorList>
    </citation>
    <scope>NUCLEOTIDE SEQUENCE [LARGE SCALE GENOMIC DNA]</scope>
    <source>
        <strain evidence="3 4">14628</strain>
    </source>
</reference>
<accession>I5D510</accession>
<dbReference type="InterPro" id="IPR047740">
    <property type="entry name" value="SMEK_dom"/>
</dbReference>
<name>I5D510_MYCAA</name>
<dbReference type="PATRIC" id="fig|1110504.5.peg.783"/>
<dbReference type="Pfam" id="PF21941">
    <property type="entry name" value="SMEK_N"/>
    <property type="match status" value="1"/>
</dbReference>
<dbReference type="STRING" id="1110504.MAGb_8030"/>
<evidence type="ECO:0000313" key="3">
    <source>
        <dbReference type="EMBL" id="EIN14769.1"/>
    </source>
</evidence>
<dbReference type="RefSeq" id="WP_004024510.1">
    <property type="nucleotide sequence ID" value="NZ_AJPR01000013.1"/>
</dbReference>
<protein>
    <recommendedName>
        <fullName evidence="5">SMEK domain-containing protein</fullName>
    </recommendedName>
</protein>
<sequence>MQNKEYIDNIVLKISMLNVETWVNNSIGFYDFNSVSENIFMKILNIINDWNLVNANSIIYNSPGFDLIDNDNKILIQVSSTLTREKINNSLNKAIYKNYSGYKFKFLSSVKSFTNIKGIKNPYNLEFDVAQDIIDIKSILRKVKHLDLTKLKELSDYLDSELSYSKHLTGNDISALSDIINRLSNVNLNIIKLDLPNSTVFKIQDKINFNNLINTKWKIKNYCVFSSAIDSIYKEFDIEANNKSIAVLENISQIYNEIANLNLYDPDEIYEKCKEKVLNIIKNSTNWKPIDKERLSLYVDIILVDSFMRCKIFKGIQAEIV</sequence>
<evidence type="ECO:0000259" key="1">
    <source>
        <dbReference type="Pfam" id="PF20275"/>
    </source>
</evidence>
<evidence type="ECO:0000259" key="2">
    <source>
        <dbReference type="Pfam" id="PF21941"/>
    </source>
</evidence>
<proteinExistence type="predicted"/>
<feature type="domain" description="ABC-three component systems C-terminal" evidence="1">
    <location>
        <begin position="174"/>
        <end position="314"/>
    </location>
</feature>
<dbReference type="InterPro" id="IPR046919">
    <property type="entry name" value="ABC-3C_CTD10"/>
</dbReference>
<dbReference type="OrthoDB" id="397330at2"/>
<dbReference type="NCBIfam" id="NF033859">
    <property type="entry name" value="SMEK_N"/>
    <property type="match status" value="1"/>
</dbReference>
<organism evidence="3 4">
    <name type="scientific">Mycoplasmopsis agalactiae 14628</name>
    <dbReference type="NCBI Taxonomy" id="1110504"/>
    <lineage>
        <taxon>Bacteria</taxon>
        <taxon>Bacillati</taxon>
        <taxon>Mycoplasmatota</taxon>
        <taxon>Mycoplasmoidales</taxon>
        <taxon>Metamycoplasmataceae</taxon>
        <taxon>Mycoplasmopsis</taxon>
    </lineage>
</organism>
<feature type="domain" description="SMEK" evidence="2">
    <location>
        <begin position="10"/>
        <end position="143"/>
    </location>
</feature>